<gene>
    <name evidence="1" type="ORF">SPRG_15788</name>
</gene>
<protein>
    <submittedName>
        <fullName evidence="1">Uncharacterized protein</fullName>
    </submittedName>
</protein>
<accession>A0A067BX14</accession>
<dbReference type="VEuPathDB" id="FungiDB:SPRG_15788"/>
<dbReference type="Proteomes" id="UP000030745">
    <property type="component" value="Unassembled WGS sequence"/>
</dbReference>
<dbReference type="KEGG" id="spar:SPRG_15788"/>
<dbReference type="RefSeq" id="XP_012210454.1">
    <property type="nucleotide sequence ID" value="XM_012355064.1"/>
</dbReference>
<dbReference type="AlphaFoldDB" id="A0A067BX14"/>
<dbReference type="EMBL" id="KK583390">
    <property type="protein sequence ID" value="KDO18841.1"/>
    <property type="molecule type" value="Genomic_DNA"/>
</dbReference>
<name>A0A067BX14_SAPPC</name>
<dbReference type="OrthoDB" id="127062at2759"/>
<proteinExistence type="predicted"/>
<evidence type="ECO:0000313" key="1">
    <source>
        <dbReference type="EMBL" id="KDO18841.1"/>
    </source>
</evidence>
<organism evidence="1 2">
    <name type="scientific">Saprolegnia parasitica (strain CBS 223.65)</name>
    <dbReference type="NCBI Taxonomy" id="695850"/>
    <lineage>
        <taxon>Eukaryota</taxon>
        <taxon>Sar</taxon>
        <taxon>Stramenopiles</taxon>
        <taxon>Oomycota</taxon>
        <taxon>Saprolegniomycetes</taxon>
        <taxon>Saprolegniales</taxon>
        <taxon>Saprolegniaceae</taxon>
        <taxon>Saprolegnia</taxon>
    </lineage>
</organism>
<dbReference type="GeneID" id="24137479"/>
<evidence type="ECO:0000313" key="2">
    <source>
        <dbReference type="Proteomes" id="UP000030745"/>
    </source>
</evidence>
<sequence length="154" mass="17450">MQLFDTGEYNYGTTTHNSYGGFAMHKCITHKKCKAKARARPAESGEHTSALTGKKLNGIHVVLRDEIANLCLGGMGPKGGLTRLNVKYMNKEIILRLLPEVNQIKSFHAPTFKESSLVIKDYMQLHEWASKQLCTTREAFTLRDYYYFSKLACI</sequence>
<reference evidence="1 2" key="1">
    <citation type="journal article" date="2013" name="PLoS Genet.">
        <title>Distinctive expansion of potential virulence genes in the genome of the oomycete fish pathogen Saprolegnia parasitica.</title>
        <authorList>
            <person name="Jiang R.H."/>
            <person name="de Bruijn I."/>
            <person name="Haas B.J."/>
            <person name="Belmonte R."/>
            <person name="Lobach L."/>
            <person name="Christie J."/>
            <person name="van den Ackerveken G."/>
            <person name="Bottin A."/>
            <person name="Bulone V."/>
            <person name="Diaz-Moreno S.M."/>
            <person name="Dumas B."/>
            <person name="Fan L."/>
            <person name="Gaulin E."/>
            <person name="Govers F."/>
            <person name="Grenville-Briggs L.J."/>
            <person name="Horner N.R."/>
            <person name="Levin J.Z."/>
            <person name="Mammella M."/>
            <person name="Meijer H.J."/>
            <person name="Morris P."/>
            <person name="Nusbaum C."/>
            <person name="Oome S."/>
            <person name="Phillips A.J."/>
            <person name="van Rooyen D."/>
            <person name="Rzeszutek E."/>
            <person name="Saraiva M."/>
            <person name="Secombes C.J."/>
            <person name="Seidl M.F."/>
            <person name="Snel B."/>
            <person name="Stassen J.H."/>
            <person name="Sykes S."/>
            <person name="Tripathy S."/>
            <person name="van den Berg H."/>
            <person name="Vega-Arreguin J.C."/>
            <person name="Wawra S."/>
            <person name="Young S.K."/>
            <person name="Zeng Q."/>
            <person name="Dieguez-Uribeondo J."/>
            <person name="Russ C."/>
            <person name="Tyler B.M."/>
            <person name="van West P."/>
        </authorList>
    </citation>
    <scope>NUCLEOTIDE SEQUENCE [LARGE SCALE GENOMIC DNA]</scope>
    <source>
        <strain evidence="1 2">CBS 223.65</strain>
    </source>
</reference>
<keyword evidence="2" id="KW-1185">Reference proteome</keyword>